<evidence type="ECO:0000256" key="2">
    <source>
        <dbReference type="SAM" id="MobiDB-lite"/>
    </source>
</evidence>
<feature type="compositionally biased region" description="Basic and acidic residues" evidence="2">
    <location>
        <begin position="1430"/>
        <end position="1444"/>
    </location>
</feature>
<evidence type="ECO:0000313" key="5">
    <source>
        <dbReference type="EMBL" id="KAK0734574.1"/>
    </source>
</evidence>
<feature type="region of interest" description="Disordered" evidence="2">
    <location>
        <begin position="1430"/>
        <end position="1461"/>
    </location>
</feature>
<evidence type="ECO:0000259" key="3">
    <source>
        <dbReference type="Pfam" id="PF17109"/>
    </source>
</evidence>
<keyword evidence="6" id="KW-1185">Reference proteome</keyword>
<gene>
    <name evidence="5" type="ORF">B0T26DRAFT_670856</name>
</gene>
<feature type="domain" description="Nephrocystin 3-like N-terminal" evidence="4">
    <location>
        <begin position="366"/>
        <end position="527"/>
    </location>
</feature>
<dbReference type="EMBL" id="JAUIRO010000001">
    <property type="protein sequence ID" value="KAK0734574.1"/>
    <property type="molecule type" value="Genomic_DNA"/>
</dbReference>
<dbReference type="RefSeq" id="XP_060303451.1">
    <property type="nucleotide sequence ID" value="XM_060439234.1"/>
</dbReference>
<evidence type="ECO:0008006" key="7">
    <source>
        <dbReference type="Google" id="ProtNLM"/>
    </source>
</evidence>
<dbReference type="PANTHER" id="PTHR10039:SF17">
    <property type="entry name" value="FUNGAL STAND N-TERMINAL GOODBYE DOMAIN-CONTAINING PROTEIN-RELATED"/>
    <property type="match status" value="1"/>
</dbReference>
<protein>
    <recommendedName>
        <fullName evidence="7">Fungal STAND N-terminal Goodbye domain-containing protein</fullName>
    </recommendedName>
</protein>
<dbReference type="InterPro" id="IPR056884">
    <property type="entry name" value="NPHP3-like_N"/>
</dbReference>
<feature type="region of interest" description="Disordered" evidence="2">
    <location>
        <begin position="292"/>
        <end position="328"/>
    </location>
</feature>
<accession>A0AA40BHY7</accession>
<dbReference type="Pfam" id="PF17109">
    <property type="entry name" value="Goodbye"/>
    <property type="match status" value="1"/>
</dbReference>
<organism evidence="5 6">
    <name type="scientific">Lasiosphaeria miniovina</name>
    <dbReference type="NCBI Taxonomy" id="1954250"/>
    <lineage>
        <taxon>Eukaryota</taxon>
        <taxon>Fungi</taxon>
        <taxon>Dikarya</taxon>
        <taxon>Ascomycota</taxon>
        <taxon>Pezizomycotina</taxon>
        <taxon>Sordariomycetes</taxon>
        <taxon>Sordariomycetidae</taxon>
        <taxon>Sordariales</taxon>
        <taxon>Lasiosphaeriaceae</taxon>
        <taxon>Lasiosphaeria</taxon>
    </lineage>
</organism>
<proteinExistence type="predicted"/>
<dbReference type="InterPro" id="IPR031350">
    <property type="entry name" value="Goodbye_dom"/>
</dbReference>
<dbReference type="PANTHER" id="PTHR10039">
    <property type="entry name" value="AMELOGENIN"/>
    <property type="match status" value="1"/>
</dbReference>
<comment type="caution">
    <text evidence="5">The sequence shown here is derived from an EMBL/GenBank/DDBJ whole genome shotgun (WGS) entry which is preliminary data.</text>
</comment>
<sequence length="1697" mass="189475">MAPTSVDDLWMRALAEYEEETRVELKSRTNMFQKIMAYWRGEAGSAQSESAMRATSTSLVDYLVQECSDFKTARHGNGVMDKTRSVLSRISVPLRSLAPTAGNAASAAFPAAPVLMVVFTHILGACARLSDDLDSIEKLFEVTNHFLDRLRQLEGKLPPDTVYQEQVTRVFCAVLAFCTRTHKLVAPPKPSSKISKSSEPARPRVKRLSAWFKAMGREGGDQKLKEAYENVIRALADLDSATIMQTLASAMVSLKGEFKGFTRLWETPIEQQATLLRQMMAMLKRLDHPAKPNTVMEQRGKPGEIPRQDKVSRLDNLPKVDGPDPMERESQTLESIAHILTVGVESQVALRLGILEQSHVPGIFDQIKRRDEYRNFMSDKERLLFVGGACGMEKSMLSYSIYKDLLDEFSDKSSTSVVYFAFDDEAQGLQSVQNMLCYCAVRIANQDDAYSNEVLDLIRGGTKAEDDLGRNAWDRLFRERLDPELKTARSLVVILDGVDQLPAEEQRVLAKHLLYSQASNLPIRFLLAGESENLESEPDPERAVEVPKGPDALAVENTLFTSVVLPGVWATPEAGEGNLPHTLRGATIVLDRNIIRDEIRRVAQSRIKTLPGLSHLPHWLKTNIVKKMREKADSFLYVEHTLRRFNAIGNCSLLNECLQHQTDAHKAALQRLFGWLAYSKSRLSLGAATRLLTLGYPSSGLVIEQEVGGQLSRVLDIVDHYDPSEYDDSDSDSDDASSSHSVAVRKIKSFLGFQERSFRVYFRKALESTDNDNLRFSDHAARVMMFEMTAEILTMAQPDGGYSDAENELISYASASFRGHLLGLKGLSAEEAGLATTRLLAVLQDTNGALKKLEETSDPYRGDQPYSVFGSTRKEVDEAFRVIVDLLELTSVVPSVPALGDQQLRPLRDAELTVNQLGDRAAILGHTAKRHIHNWLFEADLPSTAYRSFRFAHQALCYLPGATSNIMFDRLVASEVVDAFRTERTELAVKDKHITPASFSAVADWGHSGKTAEVHKRISLALFFYNFVDEALRHARLGFSITKSDRHKFELSYRIARSKFAMWEAAFKPRSKTFSRLIEAEANYPLEKVEDVEVHAGEVDKSNGLEMATAGAAAADVVKALETCLAYWANGLGSDEGLGLMYNIAYQMKARLEVTLKGREGEAIESMEHAEAMKTPGSRIRFFDELIEALGEGEMWGHIVNLLRKLKKDNPLNGNRWDMTYRAIHRAAKEGEPEDRAMVQELYLDAIPAFLEGAGSEALETMLWSARFHYRVLNDAATAKEQLSSILEVRHSGLAWSASASRALANILTEEFRISSDPDAKTRAMDDMRRLVDKAEKRHAGSAKTEQGHTRIPLAIMRRKMGPAKAFYDEMNTIFNGCIEALRDNRSDNDNYSFRMLAKTLALVPGLETQARVALSCQFSIANRKLYDREMEESKQRRRDDKGADGSNAGGPPRSEPYEPYVNDRVASHEPHISHGSFASRATLADREGRSQRFGSQAHGDAASPPYEKQPHQYPQYERSQLYADEHELSVLKGSHVVKSEPEEGEQPTPPLSRAATMGLYGAIKGSKDNSDHGIGNSAGGNSGYWSITCADCRTTTTTFEDAAGKHWYLCYYCADTDLCEACYDARERRHGADTPGTKDKIEACPRGHGHVKGPVEGWRGVDDNGVVRYGNVEIEVQDWLTGLGKEWKQCWDEYWL</sequence>
<name>A0AA40BHY7_9PEZI</name>
<reference evidence="5" key="1">
    <citation type="submission" date="2023-06" db="EMBL/GenBank/DDBJ databases">
        <title>Genome-scale phylogeny and comparative genomics of the fungal order Sordariales.</title>
        <authorList>
            <consortium name="Lawrence Berkeley National Laboratory"/>
            <person name="Hensen N."/>
            <person name="Bonometti L."/>
            <person name="Westerberg I."/>
            <person name="Brannstrom I.O."/>
            <person name="Guillou S."/>
            <person name="Cros-Aarteil S."/>
            <person name="Calhoun S."/>
            <person name="Haridas S."/>
            <person name="Kuo A."/>
            <person name="Mondo S."/>
            <person name="Pangilinan J."/>
            <person name="Riley R."/>
            <person name="LaButti K."/>
            <person name="Andreopoulos B."/>
            <person name="Lipzen A."/>
            <person name="Chen C."/>
            <person name="Yanf M."/>
            <person name="Daum C."/>
            <person name="Ng V."/>
            <person name="Clum A."/>
            <person name="Steindorff A."/>
            <person name="Ohm R."/>
            <person name="Martin F."/>
            <person name="Silar P."/>
            <person name="Natvig D."/>
            <person name="Lalanne C."/>
            <person name="Gautier V."/>
            <person name="Ament-velasquez S.L."/>
            <person name="Kruys A."/>
            <person name="Hutchinson M.I."/>
            <person name="Powell A.J."/>
            <person name="Barry K."/>
            <person name="Miller A.N."/>
            <person name="Grigoriev I.V."/>
            <person name="Debuchy R."/>
            <person name="Gladieux P."/>
            <person name="Thoren M.H."/>
            <person name="Johannesson H."/>
        </authorList>
    </citation>
    <scope>NUCLEOTIDE SEQUENCE</scope>
    <source>
        <strain evidence="5">SMH2392-1A</strain>
    </source>
</reference>
<evidence type="ECO:0000313" key="6">
    <source>
        <dbReference type="Proteomes" id="UP001172101"/>
    </source>
</evidence>
<keyword evidence="1" id="KW-0677">Repeat</keyword>
<feature type="compositionally biased region" description="Basic and acidic residues" evidence="2">
    <location>
        <begin position="298"/>
        <end position="328"/>
    </location>
</feature>
<evidence type="ECO:0000256" key="1">
    <source>
        <dbReference type="ARBA" id="ARBA00022737"/>
    </source>
</evidence>
<dbReference type="Pfam" id="PF24883">
    <property type="entry name" value="NPHP3_N"/>
    <property type="match status" value="1"/>
</dbReference>
<dbReference type="GeneID" id="85322504"/>
<feature type="domain" description="Fungal STAND N-terminal Goodbye" evidence="3">
    <location>
        <begin position="60"/>
        <end position="152"/>
    </location>
</feature>
<evidence type="ECO:0000259" key="4">
    <source>
        <dbReference type="Pfam" id="PF24883"/>
    </source>
</evidence>
<feature type="region of interest" description="Disordered" evidence="2">
    <location>
        <begin position="1484"/>
        <end position="1515"/>
    </location>
</feature>
<dbReference type="Proteomes" id="UP001172101">
    <property type="component" value="Unassembled WGS sequence"/>
</dbReference>